<gene>
    <name evidence="8" type="ORF">FRV6_10052</name>
</gene>
<feature type="signal peptide" evidence="6">
    <location>
        <begin position="1"/>
        <end position="20"/>
    </location>
</feature>
<proteinExistence type="inferred from homology"/>
<feature type="region of interest" description="Disordered" evidence="5">
    <location>
        <begin position="83"/>
        <end position="147"/>
    </location>
</feature>
<organism evidence="8 9">
    <name type="scientific">Fusarium oxysporum</name>
    <name type="common">Fusarium vascular wilt</name>
    <dbReference type="NCBI Taxonomy" id="5507"/>
    <lineage>
        <taxon>Eukaryota</taxon>
        <taxon>Fungi</taxon>
        <taxon>Dikarya</taxon>
        <taxon>Ascomycota</taxon>
        <taxon>Pezizomycotina</taxon>
        <taxon>Sordariomycetes</taxon>
        <taxon>Hypocreomycetidae</taxon>
        <taxon>Hypocreales</taxon>
        <taxon>Nectriaceae</taxon>
        <taxon>Fusarium</taxon>
        <taxon>Fusarium oxysporum species complex</taxon>
    </lineage>
</organism>
<name>A0A2H3TE47_FUSOX</name>
<dbReference type="VEuPathDB" id="FungiDB:HZS61_013336"/>
<feature type="domain" description="LysM" evidence="7">
    <location>
        <begin position="161"/>
        <end position="207"/>
    </location>
</feature>
<feature type="domain" description="LysM" evidence="7">
    <location>
        <begin position="249"/>
        <end position="295"/>
    </location>
</feature>
<evidence type="ECO:0000313" key="8">
    <source>
        <dbReference type="EMBL" id="SCO85925.1"/>
    </source>
</evidence>
<evidence type="ECO:0000256" key="1">
    <source>
        <dbReference type="ARBA" id="ARBA00022669"/>
    </source>
</evidence>
<keyword evidence="2 6" id="KW-0732">Signal</keyword>
<dbReference type="CDD" id="cd00118">
    <property type="entry name" value="LysM"/>
    <property type="match status" value="1"/>
</dbReference>
<dbReference type="PANTHER" id="PTHR34997:SF2">
    <property type="entry name" value="LYSM DOMAIN-CONTAINING PROTEIN-RELATED"/>
    <property type="match status" value="1"/>
</dbReference>
<dbReference type="VEuPathDB" id="FungiDB:FOZG_07893"/>
<evidence type="ECO:0000256" key="3">
    <source>
        <dbReference type="ARBA" id="ARBA00023026"/>
    </source>
</evidence>
<dbReference type="PANTHER" id="PTHR34997">
    <property type="entry name" value="AM15"/>
    <property type="match status" value="1"/>
</dbReference>
<comment type="similarity">
    <text evidence="4">Belongs to the secreted LysM effector family.</text>
</comment>
<dbReference type="GO" id="GO:0008061">
    <property type="term" value="F:chitin binding"/>
    <property type="evidence" value="ECO:0007669"/>
    <property type="project" value="UniProtKB-KW"/>
</dbReference>
<evidence type="ECO:0000256" key="4">
    <source>
        <dbReference type="ARBA" id="ARBA00044955"/>
    </source>
</evidence>
<evidence type="ECO:0000259" key="7">
    <source>
        <dbReference type="PROSITE" id="PS51782"/>
    </source>
</evidence>
<dbReference type="Proteomes" id="UP000219369">
    <property type="component" value="Unassembled WGS sequence"/>
</dbReference>
<dbReference type="OrthoDB" id="2281372at2759"/>
<dbReference type="EMBL" id="FMJY01000005">
    <property type="protein sequence ID" value="SCO85925.1"/>
    <property type="molecule type" value="Genomic_DNA"/>
</dbReference>
<dbReference type="InterPro" id="IPR052210">
    <property type="entry name" value="LysM1-like"/>
</dbReference>
<dbReference type="SUPFAM" id="SSF54106">
    <property type="entry name" value="LysM domain"/>
    <property type="match status" value="1"/>
</dbReference>
<dbReference type="VEuPathDB" id="FungiDB:FOC1_g10011739"/>
<evidence type="ECO:0000256" key="2">
    <source>
        <dbReference type="ARBA" id="ARBA00022729"/>
    </source>
</evidence>
<accession>A0A2H3TE47</accession>
<dbReference type="InterPro" id="IPR036779">
    <property type="entry name" value="LysM_dom_sf"/>
</dbReference>
<dbReference type="VEuPathDB" id="FungiDB:FOC4_g10001429"/>
<dbReference type="VEuPathDB" id="FungiDB:FOXG_05730"/>
<evidence type="ECO:0000256" key="6">
    <source>
        <dbReference type="SAM" id="SignalP"/>
    </source>
</evidence>
<evidence type="ECO:0000313" key="9">
    <source>
        <dbReference type="Proteomes" id="UP000219369"/>
    </source>
</evidence>
<reference evidence="9" key="1">
    <citation type="submission" date="2016-09" db="EMBL/GenBank/DDBJ databases">
        <authorList>
            <person name="Guldener U."/>
        </authorList>
    </citation>
    <scope>NUCLEOTIDE SEQUENCE [LARGE SCALE GENOMIC DNA]</scope>
    <source>
        <strain evidence="9">V64-1</strain>
    </source>
</reference>
<feature type="chain" id="PRO_5013655709" description="LysM domain-containing protein" evidence="6">
    <location>
        <begin position="21"/>
        <end position="298"/>
    </location>
</feature>
<dbReference type="InterPro" id="IPR018392">
    <property type="entry name" value="LysM"/>
</dbReference>
<dbReference type="Pfam" id="PF01476">
    <property type="entry name" value="LysM"/>
    <property type="match status" value="1"/>
</dbReference>
<keyword evidence="1" id="KW-0147">Chitin-binding</keyword>
<dbReference type="Gene3D" id="3.10.350.10">
    <property type="entry name" value="LysM domain"/>
    <property type="match status" value="3"/>
</dbReference>
<dbReference type="PROSITE" id="PS51782">
    <property type="entry name" value="LYSM"/>
    <property type="match status" value="2"/>
</dbReference>
<sequence>MHFVTLLASSLVLRLPYALAMPSRRAVKCNYETYPLPGQTCSTFAKDWSMTVDELKSLNPDLKCPKLNPVGYYCVDGTVDKDEPTGVVSKTTEPPSAPVPSPDKTPDAPSEAESVSKPPSDTKSTAKPTVPQKPSPADEYFGSGIQTPHPIQEGMVANCNKFHYVTTTTTCQGVLDYHKISLADFIKWNPAVGNDCTNLWKGTNACVCVNGYTSSPTTNTKPNPVGITSDNGFTTPSPIQAGLVKNCVKFHYIGAGTRCHSVLHHYKITMAQFAQWNPAVGEDCTNLWKDTYACVAAI</sequence>
<dbReference type="VEuPathDB" id="FungiDB:FOIG_13964"/>
<evidence type="ECO:0000256" key="5">
    <source>
        <dbReference type="SAM" id="MobiDB-lite"/>
    </source>
</evidence>
<dbReference type="AlphaFoldDB" id="A0A2H3TE47"/>
<feature type="compositionally biased region" description="Polar residues" evidence="5">
    <location>
        <begin position="117"/>
        <end position="127"/>
    </location>
</feature>
<dbReference type="VEuPathDB" id="FungiDB:FOMG_11588"/>
<protein>
    <recommendedName>
        <fullName evidence="7">LysM domain-containing protein</fullName>
    </recommendedName>
</protein>
<keyword evidence="3" id="KW-0843">Virulence</keyword>